<keyword evidence="5 6" id="KW-0472">Membrane</keyword>
<feature type="transmembrane region" description="Helical" evidence="6">
    <location>
        <begin position="91"/>
        <end position="112"/>
    </location>
</feature>
<feature type="transmembrane region" description="Helical" evidence="6">
    <location>
        <begin position="401"/>
        <end position="422"/>
    </location>
</feature>
<evidence type="ECO:0000256" key="5">
    <source>
        <dbReference type="ARBA" id="ARBA00023136"/>
    </source>
</evidence>
<dbReference type="Gene3D" id="1.20.1740.10">
    <property type="entry name" value="Amino acid/polyamine transporter I"/>
    <property type="match status" value="1"/>
</dbReference>
<dbReference type="GO" id="GO:0005886">
    <property type="term" value="C:plasma membrane"/>
    <property type="evidence" value="ECO:0007669"/>
    <property type="project" value="UniProtKB-SubCell"/>
</dbReference>
<comment type="subcellular location">
    <subcellularLocation>
        <location evidence="1">Cell membrane</location>
        <topology evidence="1">Multi-pass membrane protein</topology>
    </subcellularLocation>
</comment>
<dbReference type="InterPro" id="IPR050367">
    <property type="entry name" value="APC_superfamily"/>
</dbReference>
<feature type="transmembrane region" description="Helical" evidence="6">
    <location>
        <begin position="7"/>
        <end position="28"/>
    </location>
</feature>
<evidence type="ECO:0000313" key="7">
    <source>
        <dbReference type="EMBL" id="MEH1545709.1"/>
    </source>
</evidence>
<keyword evidence="4 6" id="KW-1133">Transmembrane helix</keyword>
<feature type="transmembrane region" description="Helical" evidence="6">
    <location>
        <begin position="434"/>
        <end position="451"/>
    </location>
</feature>
<feature type="transmembrane region" description="Helical" evidence="6">
    <location>
        <begin position="165"/>
        <end position="190"/>
    </location>
</feature>
<protein>
    <submittedName>
        <fullName evidence="7">APC family permease</fullName>
    </submittedName>
</protein>
<evidence type="ECO:0000256" key="4">
    <source>
        <dbReference type="ARBA" id="ARBA00022989"/>
    </source>
</evidence>
<feature type="transmembrane region" description="Helical" evidence="6">
    <location>
        <begin position="344"/>
        <end position="366"/>
    </location>
</feature>
<feature type="transmembrane region" description="Helical" evidence="6">
    <location>
        <begin position="210"/>
        <end position="232"/>
    </location>
</feature>
<name>A0AB35XEF2_9ACTN</name>
<dbReference type="RefSeq" id="WP_334353126.1">
    <property type="nucleotide sequence ID" value="NZ_JBAKUA010000002.1"/>
</dbReference>
<reference evidence="7" key="1">
    <citation type="submission" date="2024-02" db="EMBL/GenBank/DDBJ databases">
        <title>Bacterial skin colonization with Propionibacterium avidum as a risk factor for Periprosthetic Joint Infections - a single-center prospective study.</title>
        <authorList>
            <person name="Achermann Y."/>
        </authorList>
    </citation>
    <scope>NUCLEOTIDE SEQUENCE</scope>
    <source>
        <strain evidence="7">PAVI-2017310195</strain>
    </source>
</reference>
<dbReference type="Pfam" id="PF13520">
    <property type="entry name" value="AA_permease_2"/>
    <property type="match status" value="1"/>
</dbReference>
<dbReference type="PANTHER" id="PTHR42770:SF7">
    <property type="entry name" value="MEMBRANE PROTEIN"/>
    <property type="match status" value="1"/>
</dbReference>
<evidence type="ECO:0000313" key="8">
    <source>
        <dbReference type="Proteomes" id="UP001309299"/>
    </source>
</evidence>
<organism evidence="7 8">
    <name type="scientific">Cutibacterium avidum</name>
    <dbReference type="NCBI Taxonomy" id="33010"/>
    <lineage>
        <taxon>Bacteria</taxon>
        <taxon>Bacillati</taxon>
        <taxon>Actinomycetota</taxon>
        <taxon>Actinomycetes</taxon>
        <taxon>Propionibacteriales</taxon>
        <taxon>Propionibacteriaceae</taxon>
        <taxon>Cutibacterium</taxon>
    </lineage>
</organism>
<dbReference type="GO" id="GO:0022857">
    <property type="term" value="F:transmembrane transporter activity"/>
    <property type="evidence" value="ECO:0007669"/>
    <property type="project" value="InterPro"/>
</dbReference>
<feature type="transmembrane region" description="Helical" evidence="6">
    <location>
        <begin position="372"/>
        <end position="389"/>
    </location>
</feature>
<feature type="transmembrane region" description="Helical" evidence="6">
    <location>
        <begin position="293"/>
        <end position="319"/>
    </location>
</feature>
<evidence type="ECO:0000256" key="3">
    <source>
        <dbReference type="ARBA" id="ARBA00022692"/>
    </source>
</evidence>
<gene>
    <name evidence="7" type="ORF">V7F78_01480</name>
</gene>
<accession>A0AB35XEF2</accession>
<dbReference type="PIRSF" id="PIRSF006060">
    <property type="entry name" value="AA_transporter"/>
    <property type="match status" value="1"/>
</dbReference>
<dbReference type="AlphaFoldDB" id="A0AB35XEF2"/>
<dbReference type="Proteomes" id="UP001309299">
    <property type="component" value="Unassembled WGS sequence"/>
</dbReference>
<feature type="transmembrane region" description="Helical" evidence="6">
    <location>
        <begin position="40"/>
        <end position="60"/>
    </location>
</feature>
<dbReference type="InterPro" id="IPR002293">
    <property type="entry name" value="AA/rel_permease1"/>
</dbReference>
<comment type="caution">
    <text evidence="7">The sequence shown here is derived from an EMBL/GenBank/DDBJ whole genome shotgun (WGS) entry which is preliminary data.</text>
</comment>
<evidence type="ECO:0000256" key="2">
    <source>
        <dbReference type="ARBA" id="ARBA00022475"/>
    </source>
</evidence>
<dbReference type="PANTHER" id="PTHR42770">
    <property type="entry name" value="AMINO ACID TRANSPORTER-RELATED"/>
    <property type="match status" value="1"/>
</dbReference>
<proteinExistence type="predicted"/>
<keyword evidence="2" id="KW-1003">Cell membrane</keyword>
<feature type="transmembrane region" description="Helical" evidence="6">
    <location>
        <begin position="244"/>
        <end position="267"/>
    </location>
</feature>
<sequence>MAELKKGLGFFQLLALGVAGLIGSSWIYTNSKFFDKYGAGGMIFGMLLGGLLASCVALAYSELTTLFPRAGGEVVYSYVGLGRRASFATGWLLIGAYLSSTAFYVTAFGYLLEKIWPNLGSVSLYSVNRESVDMTVLIIGVVLTLIIAAMNWFGVSLSGQIQTVLFVAMVGIGLALVGIGLALVVTALVTGSPSNFIPPYRADANALGDTLRFVVPGMTYMAGFGLVAALAEDADIPARKIGRITVLTVLTATLFYCLVLASSAWILPWQDVAKMHLGTIDAYTTAGFPILGWGAWIIAICGLLTSFLGLFMAISRIVVAMARARLLPEGLAAVDEESGAPRRAILLTTVMTLLLGALGPGAMLWFLDTGGIYLGLVWIIVVITLSTLPKKYPHLRSKYHAGWLPWVGAVGALVTVVMAIWPGTNTSLVWPGEYLVLLVWAVIGFILWRLAKPMGEDEALGSLLGSYADDLKENLGEVEQTPARS</sequence>
<evidence type="ECO:0000256" key="6">
    <source>
        <dbReference type="SAM" id="Phobius"/>
    </source>
</evidence>
<evidence type="ECO:0000256" key="1">
    <source>
        <dbReference type="ARBA" id="ARBA00004651"/>
    </source>
</evidence>
<dbReference type="EMBL" id="JBAKUA010000002">
    <property type="protein sequence ID" value="MEH1545709.1"/>
    <property type="molecule type" value="Genomic_DNA"/>
</dbReference>
<feature type="transmembrane region" description="Helical" evidence="6">
    <location>
        <begin position="132"/>
        <end position="153"/>
    </location>
</feature>
<keyword evidence="3 6" id="KW-0812">Transmembrane</keyword>